<sequence>MSTAEPAWHKSSYSRADSNCVEIAEGTTTAIRDTQNRQAGHLSFPASEWKAFLTEVRAENL</sequence>
<protein>
    <submittedName>
        <fullName evidence="2">Uncharacterized protein DUF397</fullName>
    </submittedName>
</protein>
<dbReference type="EMBL" id="VFQC01000003">
    <property type="protein sequence ID" value="TQN27760.1"/>
    <property type="molecule type" value="Genomic_DNA"/>
</dbReference>
<accession>A0A543N7H2</accession>
<keyword evidence="3" id="KW-1185">Reference proteome</keyword>
<proteinExistence type="predicted"/>
<dbReference type="AlphaFoldDB" id="A0A543N7H2"/>
<comment type="caution">
    <text evidence="2">The sequence shown here is derived from an EMBL/GenBank/DDBJ whole genome shotgun (WGS) entry which is preliminary data.</text>
</comment>
<dbReference type="OrthoDB" id="3431714at2"/>
<gene>
    <name evidence="2" type="ORF">FHX37_4489</name>
</gene>
<dbReference type="InterPro" id="IPR007278">
    <property type="entry name" value="DUF397"/>
</dbReference>
<dbReference type="RefSeq" id="WP_141926175.1">
    <property type="nucleotide sequence ID" value="NZ_VFQC01000003.1"/>
</dbReference>
<dbReference type="Proteomes" id="UP000317422">
    <property type="component" value="Unassembled WGS sequence"/>
</dbReference>
<evidence type="ECO:0000313" key="2">
    <source>
        <dbReference type="EMBL" id="TQN27760.1"/>
    </source>
</evidence>
<organism evidence="2 3">
    <name type="scientific">Haloactinospora alba</name>
    <dbReference type="NCBI Taxonomy" id="405555"/>
    <lineage>
        <taxon>Bacteria</taxon>
        <taxon>Bacillati</taxon>
        <taxon>Actinomycetota</taxon>
        <taxon>Actinomycetes</taxon>
        <taxon>Streptosporangiales</taxon>
        <taxon>Nocardiopsidaceae</taxon>
        <taxon>Haloactinospora</taxon>
    </lineage>
</organism>
<evidence type="ECO:0000313" key="3">
    <source>
        <dbReference type="Proteomes" id="UP000317422"/>
    </source>
</evidence>
<evidence type="ECO:0000259" key="1">
    <source>
        <dbReference type="Pfam" id="PF04149"/>
    </source>
</evidence>
<reference evidence="2 3" key="1">
    <citation type="submission" date="2019-06" db="EMBL/GenBank/DDBJ databases">
        <title>Sequencing the genomes of 1000 actinobacteria strains.</title>
        <authorList>
            <person name="Klenk H.-P."/>
        </authorList>
    </citation>
    <scope>NUCLEOTIDE SEQUENCE [LARGE SCALE GENOMIC DNA]</scope>
    <source>
        <strain evidence="2 3">DSM 45015</strain>
    </source>
</reference>
<feature type="domain" description="DUF397" evidence="1">
    <location>
        <begin position="7"/>
        <end position="57"/>
    </location>
</feature>
<dbReference type="Pfam" id="PF04149">
    <property type="entry name" value="DUF397"/>
    <property type="match status" value="1"/>
</dbReference>
<name>A0A543N7H2_9ACTN</name>